<reference evidence="7 8" key="1">
    <citation type="journal article" date="2022" name="Res Sq">
        <title>Evolution of multicellular longitudinally dividing oral cavity symbionts (Neisseriaceae).</title>
        <authorList>
            <person name="Nyongesa S."/>
            <person name="Weber P."/>
            <person name="Bernet E."/>
            <person name="Pullido F."/>
            <person name="Nieckarz M."/>
            <person name="Delaby M."/>
            <person name="Nieves C."/>
            <person name="Viehboeck T."/>
            <person name="Krause N."/>
            <person name="Rivera-Millot A."/>
            <person name="Nakamura A."/>
            <person name="Vischer N."/>
            <person name="VanNieuwenhze M."/>
            <person name="Brun Y."/>
            <person name="Cava F."/>
            <person name="Bulgheresi S."/>
            <person name="Veyrier F."/>
        </authorList>
    </citation>
    <scope>NUCLEOTIDE SEQUENCE [LARGE SCALE GENOMIC DNA]</scope>
    <source>
        <strain evidence="7 8">SN4</strain>
    </source>
</reference>
<organism evidence="7 8">
    <name type="scientific">Vitreoscilla massiliensis</name>
    <dbReference type="NCBI Taxonomy" id="1689272"/>
    <lineage>
        <taxon>Bacteria</taxon>
        <taxon>Pseudomonadati</taxon>
        <taxon>Pseudomonadota</taxon>
        <taxon>Betaproteobacteria</taxon>
        <taxon>Neisseriales</taxon>
        <taxon>Neisseriaceae</taxon>
        <taxon>Vitreoscilla</taxon>
    </lineage>
</organism>
<keyword evidence="8" id="KW-1185">Reference proteome</keyword>
<dbReference type="InterPro" id="IPR016102">
    <property type="entry name" value="Succinyl-CoA_synth-like"/>
</dbReference>
<dbReference type="Gene3D" id="3.40.50.720">
    <property type="entry name" value="NAD(P)-binding Rossmann-like Domain"/>
    <property type="match status" value="1"/>
</dbReference>
<feature type="domain" description="N-acetyltransferase" evidence="6">
    <location>
        <begin position="740"/>
        <end position="901"/>
    </location>
</feature>
<dbReference type="GO" id="GO:0016874">
    <property type="term" value="F:ligase activity"/>
    <property type="evidence" value="ECO:0007669"/>
    <property type="project" value="UniProtKB-KW"/>
</dbReference>
<dbReference type="SUPFAM" id="SSF51735">
    <property type="entry name" value="NAD(P)-binding Rossmann-fold domains"/>
    <property type="match status" value="1"/>
</dbReference>
<keyword evidence="2 4" id="KW-0547">Nucleotide-binding</keyword>
<dbReference type="PANTHER" id="PTHR43334:SF1">
    <property type="entry name" value="3-HYDROXYPROPIONATE--COA LIGASE [ADP-FORMING]"/>
    <property type="match status" value="1"/>
</dbReference>
<accession>A0ABY4EAE8</accession>
<evidence type="ECO:0000256" key="2">
    <source>
        <dbReference type="ARBA" id="ARBA00022741"/>
    </source>
</evidence>
<evidence type="ECO:0000259" key="5">
    <source>
        <dbReference type="PROSITE" id="PS50975"/>
    </source>
</evidence>
<dbReference type="InterPro" id="IPR051538">
    <property type="entry name" value="Acyl-CoA_Synth/Transferase"/>
</dbReference>
<dbReference type="InterPro" id="IPR000182">
    <property type="entry name" value="GNAT_dom"/>
</dbReference>
<evidence type="ECO:0000256" key="3">
    <source>
        <dbReference type="ARBA" id="ARBA00022840"/>
    </source>
</evidence>
<dbReference type="InterPro" id="IPR036291">
    <property type="entry name" value="NAD(P)-bd_dom_sf"/>
</dbReference>
<name>A0ABY4EAE8_9NEIS</name>
<dbReference type="Gene3D" id="3.40.630.30">
    <property type="match status" value="1"/>
</dbReference>
<proteinExistence type="predicted"/>
<dbReference type="Gene3D" id="3.40.50.261">
    <property type="entry name" value="Succinyl-CoA synthetase domains"/>
    <property type="match status" value="2"/>
</dbReference>
<dbReference type="InterPro" id="IPR011761">
    <property type="entry name" value="ATP-grasp"/>
</dbReference>
<dbReference type="Pfam" id="PF13380">
    <property type="entry name" value="CoA_binding_2"/>
    <property type="match status" value="1"/>
</dbReference>
<dbReference type="PANTHER" id="PTHR43334">
    <property type="entry name" value="ACETATE--COA LIGASE [ADP-FORMING]"/>
    <property type="match status" value="1"/>
</dbReference>
<dbReference type="InterPro" id="IPR013815">
    <property type="entry name" value="ATP_grasp_subdomain_1"/>
</dbReference>
<dbReference type="SMART" id="SM00881">
    <property type="entry name" value="CoA_binding"/>
    <property type="match status" value="1"/>
</dbReference>
<evidence type="ECO:0000256" key="4">
    <source>
        <dbReference type="PROSITE-ProRule" id="PRU00409"/>
    </source>
</evidence>
<dbReference type="SUPFAM" id="SSF56059">
    <property type="entry name" value="Glutathione synthetase ATP-binding domain-like"/>
    <property type="match status" value="1"/>
</dbReference>
<keyword evidence="3 4" id="KW-0067">ATP-binding</keyword>
<keyword evidence="1 7" id="KW-0436">Ligase</keyword>
<dbReference type="Gene3D" id="3.30.1490.20">
    <property type="entry name" value="ATP-grasp fold, A domain"/>
    <property type="match status" value="1"/>
</dbReference>
<dbReference type="Proteomes" id="UP000832011">
    <property type="component" value="Chromosome"/>
</dbReference>
<dbReference type="PROSITE" id="PS50975">
    <property type="entry name" value="ATP_GRASP"/>
    <property type="match status" value="1"/>
</dbReference>
<dbReference type="InterPro" id="IPR032875">
    <property type="entry name" value="Succ_CoA_lig_flav_dom"/>
</dbReference>
<protein>
    <submittedName>
        <fullName evidence="7">Bifunctional acetate--CoA ligase family protein/GNAT family N-acetyltransferase</fullName>
    </submittedName>
</protein>
<evidence type="ECO:0000313" key="8">
    <source>
        <dbReference type="Proteomes" id="UP000832011"/>
    </source>
</evidence>
<feature type="domain" description="ATP-grasp" evidence="5">
    <location>
        <begin position="496"/>
        <end position="532"/>
    </location>
</feature>
<dbReference type="InterPro" id="IPR016181">
    <property type="entry name" value="Acyl_CoA_acyltransferase"/>
</dbReference>
<dbReference type="Pfam" id="PF13302">
    <property type="entry name" value="Acetyltransf_3"/>
    <property type="match status" value="1"/>
</dbReference>
<dbReference type="InterPro" id="IPR003781">
    <property type="entry name" value="CoA-bd"/>
</dbReference>
<evidence type="ECO:0000259" key="6">
    <source>
        <dbReference type="PROSITE" id="PS51186"/>
    </source>
</evidence>
<sequence>MKPHYLHDLFNPKHIAVIGASDRAHSIGQTVFANLLTCGFTGRISPVNLKHPIVGGVPAASHLSQLSDKVDVALVLTPTSSFDGLIRECAKLKIRFMVIIKNLDEQTPKDRQLLEKAVKLAKRLQVRLLGPSILGLIRPPQNLHASTYQGVLNSGSLALITQSSGLSSALLDWAHGRKIGFSTVLSLGVETLDIDYGEILDFLVQDSHTKGILLHIHHILDGRRFMSALRSAARVKPVVVLKSGREENHIDGLSTASNVLDSNDIFNSALSRAGVLRVQTISQLFTAARMLTADYRTQGNRLAIVSNGIGLGVLAVDSAHDSNVPLAQLSESTLQQLKTVLPPHNHISNPVDTGNDASPLRFRSVVKLCLDDAAVDGVLVIFSPQPGSDDVGTAQMMLQLQKESNKPLMMAWMGDEKVKNSIPLLTQARAIHFKSPEFAIEVFSNLAEFQKNQALLWQTPKPLEGHALPADIKAAKHLLREAQQQHLTVLPEYSSKTLLNQFHILSNQTRLAHDEDEAVALAQDMGYPVVLKIDSADIFYKSNIGGVKLNIHDAPNLREAYRVIMERAAVLAPQARINGITVQPMLQQREAREVMISVTRDQVFGPVITFGAGGLAASIQKDNATSLPPLNNFIIADMVKRTKVGQTLGAFKNMRPIDQEALEQVLLRVSEMVSELPEIIELEINPLLLSPAGAIAVDARVVIDEHQVKSNRSQRYKHMAIMPYPSYLEESLQLKDGTQVALRPLRPEDADMVQDFVRNLSEESRYNRFMSSIKQLSQQVLVRFTQLDYDRDMALVLVYTYDDGHEEVLGMSRYVTDPDMEVCEFAISIADKWQGRGVGTLLMQKLFDVASQQGLSTMRGEVLTSNSGMLQLMKKLGFKLKKDPEDPNIYIVTRLLSSDTPT</sequence>
<dbReference type="EMBL" id="CP091511">
    <property type="protein sequence ID" value="UOO90402.1"/>
    <property type="molecule type" value="Genomic_DNA"/>
</dbReference>
<dbReference type="CDD" id="cd04301">
    <property type="entry name" value="NAT_SF"/>
    <property type="match status" value="1"/>
</dbReference>
<gene>
    <name evidence="7" type="ORF">LVJ82_05330</name>
</gene>
<dbReference type="Pfam" id="PF13607">
    <property type="entry name" value="Succ_CoA_lig"/>
    <property type="match status" value="1"/>
</dbReference>
<dbReference type="Gene3D" id="3.30.470.20">
    <property type="entry name" value="ATP-grasp fold, B domain"/>
    <property type="match status" value="1"/>
</dbReference>
<dbReference type="SUPFAM" id="SSF55729">
    <property type="entry name" value="Acyl-CoA N-acyltransferases (Nat)"/>
    <property type="match status" value="1"/>
</dbReference>
<evidence type="ECO:0000313" key="7">
    <source>
        <dbReference type="EMBL" id="UOO90402.1"/>
    </source>
</evidence>
<dbReference type="Pfam" id="PF13549">
    <property type="entry name" value="ATP-grasp_5"/>
    <property type="match status" value="1"/>
</dbReference>
<dbReference type="RefSeq" id="WP_058356255.1">
    <property type="nucleotide sequence ID" value="NZ_CABKVG010000008.1"/>
</dbReference>
<dbReference type="SUPFAM" id="SSF52210">
    <property type="entry name" value="Succinyl-CoA synthetase domains"/>
    <property type="match status" value="2"/>
</dbReference>
<evidence type="ECO:0000256" key="1">
    <source>
        <dbReference type="ARBA" id="ARBA00022598"/>
    </source>
</evidence>
<dbReference type="PROSITE" id="PS51186">
    <property type="entry name" value="GNAT"/>
    <property type="match status" value="1"/>
</dbReference>